<accession>A0A837G902</accession>
<comment type="caution">
    <text evidence="1">The sequence shown here is derived from an EMBL/GenBank/DDBJ whole genome shotgun (WGS) entry which is preliminary data.</text>
</comment>
<proteinExistence type="predicted"/>
<name>A0A837G902_9VIBR</name>
<organism evidence="1">
    <name type="scientific">Vibrio coralliilyticus</name>
    <dbReference type="NCBI Taxonomy" id="190893"/>
    <lineage>
        <taxon>Bacteria</taxon>
        <taxon>Pseudomonadati</taxon>
        <taxon>Pseudomonadota</taxon>
        <taxon>Gammaproteobacteria</taxon>
        <taxon>Vibrionales</taxon>
        <taxon>Vibrionaceae</taxon>
        <taxon>Vibrio</taxon>
    </lineage>
</organism>
<evidence type="ECO:0000313" key="1">
    <source>
        <dbReference type="EMBL" id="KJY75320.1"/>
    </source>
</evidence>
<reference evidence="1" key="1">
    <citation type="journal article" date="2015" name="BMC Genomics">
        <title>Genome mining reveals unlocked bioactive potential of marine Gram-negative bacteria.</title>
        <authorList>
            <person name="Machado H."/>
            <person name="Sonnenschein E.C."/>
            <person name="Melchiorsen J."/>
            <person name="Gram L."/>
        </authorList>
    </citation>
    <scope>NUCLEOTIDE SEQUENCE</scope>
    <source>
        <strain evidence="1">S2052</strain>
    </source>
</reference>
<sequence length="59" mass="6761">MKNLSVLHMAMVIAEPSDDNNNSKKPFFYLKVDSFTEKTKKLYDSLVSESLAKNCDFVK</sequence>
<dbReference type="EMBL" id="JXXR01000007">
    <property type="protein sequence ID" value="KJY75320.1"/>
    <property type="molecule type" value="Genomic_DNA"/>
</dbReference>
<dbReference type="AlphaFoldDB" id="A0A837G902"/>
<gene>
    <name evidence="1" type="ORF">TW71_07570</name>
</gene>
<protein>
    <submittedName>
        <fullName evidence="1">Uncharacterized protein</fullName>
    </submittedName>
</protein>